<dbReference type="VEuPathDB" id="AmoebaDB:NAEGRDRAFT_68827"/>
<dbReference type="SUPFAM" id="SSF54695">
    <property type="entry name" value="POZ domain"/>
    <property type="match status" value="1"/>
</dbReference>
<keyword evidence="5" id="KW-1185">Reference proteome</keyword>
<dbReference type="PANTHER" id="PTHR46207">
    <property type="entry name" value="PROTEIN RCC2"/>
    <property type="match status" value="1"/>
</dbReference>
<dbReference type="Gene3D" id="3.40.50.10190">
    <property type="entry name" value="BRCT domain"/>
    <property type="match status" value="1"/>
</dbReference>
<dbReference type="RefSeq" id="XP_002675918.1">
    <property type="nucleotide sequence ID" value="XM_002675872.1"/>
</dbReference>
<feature type="repeat" description="RCC1" evidence="1">
    <location>
        <begin position="175"/>
        <end position="226"/>
    </location>
</feature>
<protein>
    <submittedName>
        <fullName evidence="4">Predicted protein</fullName>
    </submittedName>
</protein>
<dbReference type="CDD" id="cd18186">
    <property type="entry name" value="BTB_POZ_ZBTB_KLHL-like"/>
    <property type="match status" value="1"/>
</dbReference>
<dbReference type="SUPFAM" id="SSF52113">
    <property type="entry name" value="BRCT domain"/>
    <property type="match status" value="1"/>
</dbReference>
<dbReference type="InParanoid" id="D2VIW9"/>
<dbReference type="InterPro" id="IPR011333">
    <property type="entry name" value="SKP1/BTB/POZ_sf"/>
</dbReference>
<dbReference type="PROSITE" id="PS50172">
    <property type="entry name" value="BRCT"/>
    <property type="match status" value="1"/>
</dbReference>
<dbReference type="GeneID" id="8853160"/>
<feature type="domain" description="BTB" evidence="2">
    <location>
        <begin position="513"/>
        <end position="609"/>
    </location>
</feature>
<feature type="repeat" description="RCC1" evidence="1">
    <location>
        <begin position="114"/>
        <end position="174"/>
    </location>
</feature>
<dbReference type="Gene3D" id="2.130.10.30">
    <property type="entry name" value="Regulator of chromosome condensation 1/beta-lactamase-inhibitor protein II"/>
    <property type="match status" value="1"/>
</dbReference>
<dbReference type="GO" id="GO:0016020">
    <property type="term" value="C:membrane"/>
    <property type="evidence" value="ECO:0007669"/>
    <property type="project" value="TreeGrafter"/>
</dbReference>
<accession>D2VIW9</accession>
<dbReference type="InterPro" id="IPR000210">
    <property type="entry name" value="BTB/POZ_dom"/>
</dbReference>
<dbReference type="AlphaFoldDB" id="D2VIW9"/>
<evidence type="ECO:0000259" key="2">
    <source>
        <dbReference type="PROSITE" id="PS50097"/>
    </source>
</evidence>
<dbReference type="InterPro" id="IPR000408">
    <property type="entry name" value="Reg_chr_condens"/>
</dbReference>
<dbReference type="InterPro" id="IPR009091">
    <property type="entry name" value="RCC1/BLIP-II"/>
</dbReference>
<evidence type="ECO:0000259" key="3">
    <source>
        <dbReference type="PROSITE" id="PS50172"/>
    </source>
</evidence>
<dbReference type="OrthoDB" id="5981550at2759"/>
<dbReference type="SMR" id="D2VIW9"/>
<evidence type="ECO:0000313" key="4">
    <source>
        <dbReference type="EMBL" id="EFC43174.1"/>
    </source>
</evidence>
<name>D2VIW9_NAEGR</name>
<dbReference type="PROSITE" id="PS50097">
    <property type="entry name" value="BTB"/>
    <property type="match status" value="1"/>
</dbReference>
<dbReference type="InterPro" id="IPR036420">
    <property type="entry name" value="BRCT_dom_sf"/>
</dbReference>
<dbReference type="Proteomes" id="UP000006671">
    <property type="component" value="Unassembled WGS sequence"/>
</dbReference>
<dbReference type="SUPFAM" id="SSF50985">
    <property type="entry name" value="RCC1/BLIP-II"/>
    <property type="match status" value="1"/>
</dbReference>
<gene>
    <name evidence="4" type="ORF">NAEGRDRAFT_68827</name>
</gene>
<evidence type="ECO:0000256" key="1">
    <source>
        <dbReference type="PROSITE-ProRule" id="PRU00235"/>
    </source>
</evidence>
<dbReference type="eggNOG" id="KOG0941">
    <property type="taxonomic scope" value="Eukaryota"/>
</dbReference>
<proteinExistence type="predicted"/>
<dbReference type="EMBL" id="GG738875">
    <property type="protein sequence ID" value="EFC43174.1"/>
    <property type="molecule type" value="Genomic_DNA"/>
</dbReference>
<dbReference type="InterPro" id="IPR028641">
    <property type="entry name" value="RCC2"/>
</dbReference>
<dbReference type="OMA" id="FASDEIN"/>
<sequence>MFHFATTKKTYTVEPKQINIDVDDKIIVLSVYAPSLKGYAVPTTQTYQISIPNDIVIKKAIVSQSNLFVIDSEGKLYKCKYSESYSILKLVDTINDSVLDIVGTNTHLFLLGKSKVYGMGKNDYGQLGLGHLDTVHDFVPLNFFDRININSKKYKDKVVKIACGDAFTLFFTNTKKIYTCGSNYYGQQTFENDSVYLSTPQRITELKENIVDVYCGRSYSLFKLSDGSYVAYGQFLGETPLRNTKVIPTLQQFDRGNRYSTQIEYQNNDSEDVLLFCNEKTTNNMHIQTTDGMNTVMVENTSVNEPVLIVNFGTDSNARVNFNDDELIFYKSDYSPHQVEKSIYQLVSEKAKQFKLSSDTIQIGNSNNIYTFLAFIQIRNPSFYTFLKQDNLVNSENSPNILQDLVDYCFSENCSFMKKYSTSMIAELLYYLERMCVDFNDFTAPLMYLSLVHISKCIGFEPIADKFIKMLKQEGIDPKILGKDLSTFMKNGNFATLPTTHSCLESLFNSDSSDTTIIIDQFGTEKIKCHRSVLIAQSTFFEAFYTGHFASDEINLFNDEDVADGALINFAEMSDEEKQLLIDPESQIKTRALKNILMMFYGIEPVVENDLVIPMLDIAHKLDAEHLVMKCLKMFETSLDEESLQVINQWLSGVEDKTDVQNMILKSADNWSNEISQRNILFQNPELENELTKDIGILTHYQINKEFVPNVTTHFVANHLNTEDYNFLCAVAGNCAIVKPEYIQKSIESQCWIDEEPYLFNKCAHEFDSKVQTLLKVNQNHKALKTFVFSHMTGQVLLRKHTKSRVECLIRSGGGKIDNFYANLVLINKNTFSKHKKIGAKCENCVVVDYRNLVDILMGENPAKHEIHSIHQVAIANAEKKKRKRDPNEIIEID</sequence>
<reference evidence="4 5" key="1">
    <citation type="journal article" date="2010" name="Cell">
        <title>The genome of Naegleria gruberi illuminates early eukaryotic versatility.</title>
        <authorList>
            <person name="Fritz-Laylin L.K."/>
            <person name="Prochnik S.E."/>
            <person name="Ginger M.L."/>
            <person name="Dacks J.B."/>
            <person name="Carpenter M.L."/>
            <person name="Field M.C."/>
            <person name="Kuo A."/>
            <person name="Paredez A."/>
            <person name="Chapman J."/>
            <person name="Pham J."/>
            <person name="Shu S."/>
            <person name="Neupane R."/>
            <person name="Cipriano M."/>
            <person name="Mancuso J."/>
            <person name="Tu H."/>
            <person name="Salamov A."/>
            <person name="Lindquist E."/>
            <person name="Shapiro H."/>
            <person name="Lucas S."/>
            <person name="Grigoriev I.V."/>
            <person name="Cande W.Z."/>
            <person name="Fulton C."/>
            <person name="Rokhsar D.S."/>
            <person name="Dawson S.C."/>
        </authorList>
    </citation>
    <scope>NUCLEOTIDE SEQUENCE [LARGE SCALE GENOMIC DNA]</scope>
    <source>
        <strain evidence="4 5">NEG-M</strain>
    </source>
</reference>
<dbReference type="KEGG" id="ngr:NAEGRDRAFT_68827"/>
<organism evidence="5">
    <name type="scientific">Naegleria gruberi</name>
    <name type="common">Amoeba</name>
    <dbReference type="NCBI Taxonomy" id="5762"/>
    <lineage>
        <taxon>Eukaryota</taxon>
        <taxon>Discoba</taxon>
        <taxon>Heterolobosea</taxon>
        <taxon>Tetramitia</taxon>
        <taxon>Eutetramitia</taxon>
        <taxon>Vahlkampfiidae</taxon>
        <taxon>Naegleria</taxon>
    </lineage>
</organism>
<dbReference type="Pfam" id="PF00415">
    <property type="entry name" value="RCC1"/>
    <property type="match status" value="2"/>
</dbReference>
<dbReference type="Pfam" id="PF00651">
    <property type="entry name" value="BTB"/>
    <property type="match status" value="1"/>
</dbReference>
<feature type="domain" description="BRCT" evidence="3">
    <location>
        <begin position="702"/>
        <end position="760"/>
    </location>
</feature>
<dbReference type="PANTHER" id="PTHR46207:SF1">
    <property type="entry name" value="PROTEIN RCC2"/>
    <property type="match status" value="1"/>
</dbReference>
<dbReference type="Gene3D" id="3.30.710.10">
    <property type="entry name" value="Potassium Channel Kv1.1, Chain A"/>
    <property type="match status" value="1"/>
</dbReference>
<dbReference type="InterPro" id="IPR001357">
    <property type="entry name" value="BRCT_dom"/>
</dbReference>
<evidence type="ECO:0000313" key="5">
    <source>
        <dbReference type="Proteomes" id="UP000006671"/>
    </source>
</evidence>
<dbReference type="GO" id="GO:0031267">
    <property type="term" value="F:small GTPase binding"/>
    <property type="evidence" value="ECO:0007669"/>
    <property type="project" value="TreeGrafter"/>
</dbReference>
<dbReference type="SMART" id="SM00225">
    <property type="entry name" value="BTB"/>
    <property type="match status" value="1"/>
</dbReference>
<dbReference type="PROSITE" id="PS50012">
    <property type="entry name" value="RCC1_3"/>
    <property type="match status" value="2"/>
</dbReference>